<dbReference type="GO" id="GO:0005975">
    <property type="term" value="P:carbohydrate metabolic process"/>
    <property type="evidence" value="ECO:0007669"/>
    <property type="project" value="InterPro"/>
</dbReference>
<dbReference type="STRING" id="697281.Mahau_2686"/>
<dbReference type="Gene3D" id="1.50.10.10">
    <property type="match status" value="1"/>
</dbReference>
<name>F3ZYQ4_MAHA5</name>
<reference evidence="2" key="1">
    <citation type="submission" date="2010-11" db="EMBL/GenBank/DDBJ databases">
        <title>The complete genome of Mahella australiensis DSM 15567.</title>
        <authorList>
            <consortium name="US DOE Joint Genome Institute (JGI-PGF)"/>
            <person name="Lucas S."/>
            <person name="Copeland A."/>
            <person name="Lapidus A."/>
            <person name="Bruce D."/>
            <person name="Goodwin L."/>
            <person name="Pitluck S."/>
            <person name="Kyrpides N."/>
            <person name="Mavromatis K."/>
            <person name="Pagani I."/>
            <person name="Ivanova N."/>
            <person name="Teshima H."/>
            <person name="Brettin T."/>
            <person name="Detter J.C."/>
            <person name="Han C."/>
            <person name="Tapia R."/>
            <person name="Land M."/>
            <person name="Hauser L."/>
            <person name="Markowitz V."/>
            <person name="Cheng J.-F."/>
            <person name="Hugenholtz P."/>
            <person name="Woyke T."/>
            <person name="Wu D."/>
            <person name="Spring S."/>
            <person name="Pukall R."/>
            <person name="Steenblock K."/>
            <person name="Schneider S."/>
            <person name="Klenk H.-P."/>
            <person name="Eisen J.A."/>
        </authorList>
    </citation>
    <scope>NUCLEOTIDE SEQUENCE [LARGE SCALE GENOMIC DNA]</scope>
    <source>
        <strain evidence="2">DSM 15567 / CIP 107919 / 50-1 BON</strain>
    </source>
</reference>
<sequence length="815" mass="93612">MDYEVEDGVIYCDKGIAQSPRWFADSRLIFRFDESGITQVDYRNPAQRFTRGSNTVLVKRLRDVLRYFIEADGVTYKPEYLNSKIWPFGIESEWTCEGATFKHRVMAVAEAVIIQLTTPSEMPDGLKFKMEFWEASVLCGSERNDYNYWGHGMRRTWDEWRYVDEDNALYGRFTEVSEEDYQRPGYTPVANNPELAEDDIYQTELNMCMTADFSMEHSVIAAALPLNAKHILKSGVLEPDSVYSFILAFAPDKIHLKEKIFGMRENLEDKITRQFDRYNKVAQNSPKLISPYKELNDFFMLIPMYHESLKITDYPGAIRAKTTHYGVWGWDGMTASYATAYWGDVEHIKNMLSFYERTAHPELGIGHGFNNDMTVASISAIPAQGMYITLLQLYYAISGDMEEVRKRYPFAKKIFRLISGREVADTGFCEGTSLYPDFPDRIKETGHDISSFNNTIFYCGARSMNYLAALVGDDVMREQAEAVFKKMEGNFIRLFYDPDKKFIVTSVDSETLEKRYCYDVASVKWENNYCDELIEPIIDDTLEFVAENAISEAGLREIPLWDDGFDGDANQMHCWWPVNTEYFIKLANLTNRNDLIQKWIGWVSRWTEKLMCPEGISYYIETDDPDTDSWNALPGTWHGYSMRGWYQAAVHGVVGVEADAGGLTFYPYDGAEVTLRGLHYMGKAFDIEIKGNGRYIEWIDVDGIKIKGTDKLPSDLYEGKDHVDIKVWRTSTEPQDAYIKCAHGIELTDYRFDNGKIKAKISGAGTCRIKIAAHKEPRVMVDQLAVPLRYAQDTRIATAEIKLNPAIVEELEIMQ</sequence>
<accession>F3ZYQ4</accession>
<keyword evidence="2" id="KW-1185">Reference proteome</keyword>
<dbReference type="InterPro" id="IPR008928">
    <property type="entry name" value="6-hairpin_glycosidase_sf"/>
</dbReference>
<dbReference type="HOGENOM" id="CLU_346416_0_0_9"/>
<dbReference type="AlphaFoldDB" id="F3ZYQ4"/>
<organism evidence="1 2">
    <name type="scientific">Mahella australiensis (strain DSM 15567 / CIP 107919 / 50-1 BON)</name>
    <dbReference type="NCBI Taxonomy" id="697281"/>
    <lineage>
        <taxon>Bacteria</taxon>
        <taxon>Bacillati</taxon>
        <taxon>Bacillota</taxon>
        <taxon>Clostridia</taxon>
        <taxon>Thermoanaerobacterales</taxon>
        <taxon>Thermoanaerobacterales Family IV. Incertae Sedis</taxon>
        <taxon>Mahella</taxon>
    </lineage>
</organism>
<dbReference type="eggNOG" id="COG3387">
    <property type="taxonomic scope" value="Bacteria"/>
</dbReference>
<proteinExistence type="predicted"/>
<protein>
    <recommendedName>
        <fullName evidence="3">Alpha-L-rhamnosidase six-hairpin glycosidase domain-containing protein</fullName>
    </recommendedName>
</protein>
<evidence type="ECO:0000313" key="1">
    <source>
        <dbReference type="EMBL" id="AEE97822.1"/>
    </source>
</evidence>
<dbReference type="SUPFAM" id="SSF48208">
    <property type="entry name" value="Six-hairpin glycosidases"/>
    <property type="match status" value="1"/>
</dbReference>
<evidence type="ECO:0008006" key="3">
    <source>
        <dbReference type="Google" id="ProtNLM"/>
    </source>
</evidence>
<gene>
    <name evidence="1" type="ordered locus">Mahau_2686</name>
</gene>
<dbReference type="KEGG" id="mas:Mahau_2686"/>
<dbReference type="RefSeq" id="WP_013782245.1">
    <property type="nucleotide sequence ID" value="NC_015520.1"/>
</dbReference>
<dbReference type="EMBL" id="CP002360">
    <property type="protein sequence ID" value="AEE97822.1"/>
    <property type="molecule type" value="Genomic_DNA"/>
</dbReference>
<reference evidence="1 2" key="2">
    <citation type="journal article" date="2011" name="Stand. Genomic Sci.">
        <title>Complete genome sequence of Mahella australiensis type strain (50-1 BON).</title>
        <authorList>
            <person name="Sikorski J."/>
            <person name="Teshima H."/>
            <person name="Nolan M."/>
            <person name="Lucas S."/>
            <person name="Hammon N."/>
            <person name="Deshpande S."/>
            <person name="Cheng J.F."/>
            <person name="Pitluck S."/>
            <person name="Liolios K."/>
            <person name="Pagani I."/>
            <person name="Ivanova N."/>
            <person name="Huntemann M."/>
            <person name="Mavromatis K."/>
            <person name="Ovchinikova G."/>
            <person name="Pati A."/>
            <person name="Tapia R."/>
            <person name="Han C."/>
            <person name="Goodwin L."/>
            <person name="Chen A."/>
            <person name="Palaniappan K."/>
            <person name="Land M."/>
            <person name="Hauser L."/>
            <person name="Ngatchou-Djao O.D."/>
            <person name="Rohde M."/>
            <person name="Pukall R."/>
            <person name="Spring S."/>
            <person name="Abt B."/>
            <person name="Goker M."/>
            <person name="Detter J.C."/>
            <person name="Woyke T."/>
            <person name="Bristow J."/>
            <person name="Markowitz V."/>
            <person name="Hugenholtz P."/>
            <person name="Eisen J.A."/>
            <person name="Kyrpides N.C."/>
            <person name="Klenk H.P."/>
            <person name="Lapidus A."/>
        </authorList>
    </citation>
    <scope>NUCLEOTIDE SEQUENCE [LARGE SCALE GENOMIC DNA]</scope>
    <source>
        <strain evidence="2">DSM 15567 / CIP 107919 / 50-1 BON</strain>
    </source>
</reference>
<dbReference type="InterPro" id="IPR012341">
    <property type="entry name" value="6hp_glycosidase-like_sf"/>
</dbReference>
<evidence type="ECO:0000313" key="2">
    <source>
        <dbReference type="Proteomes" id="UP000008457"/>
    </source>
</evidence>
<dbReference type="OrthoDB" id="2482488at2"/>
<dbReference type="Proteomes" id="UP000008457">
    <property type="component" value="Chromosome"/>
</dbReference>